<feature type="compositionally biased region" description="Low complexity" evidence="22">
    <location>
        <begin position="742"/>
        <end position="758"/>
    </location>
</feature>
<dbReference type="SUPFAM" id="SSF52540">
    <property type="entry name" value="P-loop containing nucleoside triphosphate hydrolases"/>
    <property type="match status" value="1"/>
</dbReference>
<dbReference type="PROSITE" id="PS51194">
    <property type="entry name" value="HELICASE_CTER"/>
    <property type="match status" value="1"/>
</dbReference>
<dbReference type="SMART" id="SM00490">
    <property type="entry name" value="HELICc"/>
    <property type="match status" value="1"/>
</dbReference>
<comment type="similarity">
    <text evidence="3 21">Belongs to the helicase family. RecQ subfamily.</text>
</comment>
<keyword evidence="13 21" id="KW-0067">ATP-binding</keyword>
<comment type="subcellular location">
    <subcellularLocation>
        <location evidence="2">Nucleus</location>
        <location evidence="2">Nucleoplasm</location>
    </subcellularLocation>
</comment>
<keyword evidence="12" id="KW-0862">Zinc</keyword>
<keyword evidence="4" id="KW-0597">Phosphoprotein</keyword>
<dbReference type="GO" id="GO:0000724">
    <property type="term" value="P:double-strand break repair via homologous recombination"/>
    <property type="evidence" value="ECO:0007669"/>
    <property type="project" value="TreeGrafter"/>
</dbReference>
<keyword evidence="14" id="KW-0238">DNA-binding</keyword>
<dbReference type="Pfam" id="PF16124">
    <property type="entry name" value="RecQ_Zn_bind"/>
    <property type="match status" value="1"/>
</dbReference>
<keyword evidence="18" id="KW-0131">Cell cycle</keyword>
<evidence type="ECO:0000256" key="3">
    <source>
        <dbReference type="ARBA" id="ARBA00005446"/>
    </source>
</evidence>
<evidence type="ECO:0000256" key="13">
    <source>
        <dbReference type="ARBA" id="ARBA00022840"/>
    </source>
</evidence>
<keyword evidence="6" id="KW-0235">DNA replication</keyword>
<feature type="compositionally biased region" description="Basic and acidic residues" evidence="22">
    <location>
        <begin position="859"/>
        <end position="884"/>
    </location>
</feature>
<dbReference type="GO" id="GO:0010605">
    <property type="term" value="P:negative regulation of macromolecule metabolic process"/>
    <property type="evidence" value="ECO:0007669"/>
    <property type="project" value="UniProtKB-ARBA"/>
</dbReference>
<dbReference type="GO" id="GO:0045934">
    <property type="term" value="P:negative regulation of nucleobase-containing compound metabolic process"/>
    <property type="evidence" value="ECO:0007669"/>
    <property type="project" value="UniProtKB-ARBA"/>
</dbReference>
<evidence type="ECO:0000256" key="19">
    <source>
        <dbReference type="ARBA" id="ARBA00034617"/>
    </source>
</evidence>
<dbReference type="GO" id="GO:0006355">
    <property type="term" value="P:regulation of DNA-templated transcription"/>
    <property type="evidence" value="ECO:0007669"/>
    <property type="project" value="InterPro"/>
</dbReference>
<keyword evidence="9" id="KW-0227">DNA damage</keyword>
<dbReference type="PANTHER" id="PTHR13710:SF152">
    <property type="entry name" value="ATP-DEPENDENT DNA HELICASE Q5"/>
    <property type="match status" value="1"/>
</dbReference>
<dbReference type="SMART" id="SM00487">
    <property type="entry name" value="DEXDc"/>
    <property type="match status" value="1"/>
</dbReference>
<evidence type="ECO:0000313" key="26">
    <source>
        <dbReference type="Proteomes" id="UP000789390"/>
    </source>
</evidence>
<dbReference type="InterPro" id="IPR011545">
    <property type="entry name" value="DEAD/DEAH_box_helicase_dom"/>
</dbReference>
<evidence type="ECO:0000259" key="24">
    <source>
        <dbReference type="PROSITE" id="PS51194"/>
    </source>
</evidence>
<evidence type="ECO:0000256" key="21">
    <source>
        <dbReference type="RuleBase" id="RU364117"/>
    </source>
</evidence>
<dbReference type="FunFam" id="3.40.50.300:FF:000444">
    <property type="entry name" value="ATP-dependent DNA helicase"/>
    <property type="match status" value="1"/>
</dbReference>
<dbReference type="GO" id="GO:0009378">
    <property type="term" value="F:four-way junction helicase activity"/>
    <property type="evidence" value="ECO:0007669"/>
    <property type="project" value="TreeGrafter"/>
</dbReference>
<keyword evidence="8 21" id="KW-0547">Nucleotide-binding</keyword>
<evidence type="ECO:0000256" key="10">
    <source>
        <dbReference type="ARBA" id="ARBA00022801"/>
    </source>
</evidence>
<keyword evidence="15" id="KW-0234">DNA repair</keyword>
<dbReference type="InterPro" id="IPR032284">
    <property type="entry name" value="RecQ_Zn-bd"/>
</dbReference>
<keyword evidence="16" id="KW-0413">Isomerase</keyword>
<evidence type="ECO:0000256" key="18">
    <source>
        <dbReference type="ARBA" id="ARBA00023306"/>
    </source>
</evidence>
<accession>A0A8J2RFB2</accession>
<feature type="compositionally biased region" description="Basic and acidic residues" evidence="22">
    <location>
        <begin position="471"/>
        <end position="494"/>
    </location>
</feature>
<dbReference type="AlphaFoldDB" id="A0A8J2RFB2"/>
<dbReference type="InterPro" id="IPR027417">
    <property type="entry name" value="P-loop_NTPase"/>
</dbReference>
<keyword evidence="26" id="KW-1185">Reference proteome</keyword>
<evidence type="ECO:0000256" key="14">
    <source>
        <dbReference type="ARBA" id="ARBA00023125"/>
    </source>
</evidence>
<reference evidence="25" key="1">
    <citation type="submission" date="2021-11" db="EMBL/GenBank/DDBJ databases">
        <authorList>
            <person name="Schell T."/>
        </authorList>
    </citation>
    <scope>NUCLEOTIDE SEQUENCE</scope>
    <source>
        <strain evidence="25">M5</strain>
    </source>
</reference>
<keyword evidence="11 21" id="KW-0347">Helicase</keyword>
<dbReference type="NCBIfam" id="TIGR00614">
    <property type="entry name" value="recQ_fam"/>
    <property type="match status" value="1"/>
</dbReference>
<dbReference type="GO" id="GO:0006260">
    <property type="term" value="P:DNA replication"/>
    <property type="evidence" value="ECO:0007669"/>
    <property type="project" value="UniProtKB-KW"/>
</dbReference>
<evidence type="ECO:0000256" key="1">
    <source>
        <dbReference type="ARBA" id="ARBA00001947"/>
    </source>
</evidence>
<protein>
    <recommendedName>
        <fullName evidence="21">ATP-dependent DNA helicase</fullName>
        <ecNumber evidence="21">5.6.2.4</ecNumber>
    </recommendedName>
</protein>
<dbReference type="GO" id="GO:0051301">
    <property type="term" value="P:cell division"/>
    <property type="evidence" value="ECO:0007669"/>
    <property type="project" value="UniProtKB-KW"/>
</dbReference>
<dbReference type="Pfam" id="PF00271">
    <property type="entry name" value="Helicase_C"/>
    <property type="match status" value="1"/>
</dbReference>
<comment type="cofactor">
    <cofactor evidence="1">
        <name>Zn(2+)</name>
        <dbReference type="ChEBI" id="CHEBI:29105"/>
    </cofactor>
</comment>
<dbReference type="InterPro" id="IPR013257">
    <property type="entry name" value="SRI"/>
</dbReference>
<evidence type="ECO:0000256" key="11">
    <source>
        <dbReference type="ARBA" id="ARBA00022806"/>
    </source>
</evidence>
<dbReference type="GO" id="GO:0046872">
    <property type="term" value="F:metal ion binding"/>
    <property type="evidence" value="ECO:0007669"/>
    <property type="project" value="UniProtKB-KW"/>
</dbReference>
<feature type="compositionally biased region" description="Basic and acidic residues" evidence="22">
    <location>
        <begin position="908"/>
        <end position="927"/>
    </location>
</feature>
<evidence type="ECO:0000313" key="25">
    <source>
        <dbReference type="EMBL" id="CAH0101776.1"/>
    </source>
</evidence>
<evidence type="ECO:0000256" key="22">
    <source>
        <dbReference type="SAM" id="MobiDB-lite"/>
    </source>
</evidence>
<keyword evidence="7" id="KW-0479">Metal-binding</keyword>
<proteinExistence type="inferred from homology"/>
<evidence type="ECO:0000256" key="2">
    <source>
        <dbReference type="ARBA" id="ARBA00004642"/>
    </source>
</evidence>
<evidence type="ECO:0000256" key="8">
    <source>
        <dbReference type="ARBA" id="ARBA00022741"/>
    </source>
</evidence>
<dbReference type="GO" id="GO:0043138">
    <property type="term" value="F:3'-5' DNA helicase activity"/>
    <property type="evidence" value="ECO:0007669"/>
    <property type="project" value="UniProtKB-EC"/>
</dbReference>
<comment type="catalytic activity">
    <reaction evidence="19 21">
        <text>Couples ATP hydrolysis with the unwinding of duplex DNA by translocating in the 3'-5' direction.</text>
        <dbReference type="EC" id="5.6.2.4"/>
    </reaction>
</comment>
<dbReference type="FunFam" id="3.40.50.300:FF:000614">
    <property type="entry name" value="ATP-dependent DNA helicase"/>
    <property type="match status" value="1"/>
</dbReference>
<feature type="compositionally biased region" description="Low complexity" evidence="22">
    <location>
        <begin position="776"/>
        <end position="785"/>
    </location>
</feature>
<dbReference type="GO" id="GO:0016787">
    <property type="term" value="F:hydrolase activity"/>
    <property type="evidence" value="ECO:0007669"/>
    <property type="project" value="UniProtKB-KW"/>
</dbReference>
<evidence type="ECO:0000256" key="5">
    <source>
        <dbReference type="ARBA" id="ARBA00022618"/>
    </source>
</evidence>
<evidence type="ECO:0000256" key="4">
    <source>
        <dbReference type="ARBA" id="ARBA00022553"/>
    </source>
</evidence>
<dbReference type="PANTHER" id="PTHR13710">
    <property type="entry name" value="DNA HELICASE RECQ FAMILY MEMBER"/>
    <property type="match status" value="1"/>
</dbReference>
<dbReference type="GO" id="GO:0005694">
    <property type="term" value="C:chromosome"/>
    <property type="evidence" value="ECO:0007669"/>
    <property type="project" value="InterPro"/>
</dbReference>
<evidence type="ECO:0000256" key="6">
    <source>
        <dbReference type="ARBA" id="ARBA00022705"/>
    </source>
</evidence>
<dbReference type="CDD" id="cd18794">
    <property type="entry name" value="SF2_C_RecQ"/>
    <property type="match status" value="1"/>
</dbReference>
<dbReference type="InterPro" id="IPR004589">
    <property type="entry name" value="DNA_helicase_ATP-dep_RecQ"/>
</dbReference>
<keyword evidence="5" id="KW-0132">Cell division</keyword>
<dbReference type="InterPro" id="IPR014001">
    <property type="entry name" value="Helicase_ATP-bd"/>
</dbReference>
<evidence type="ECO:0000256" key="12">
    <source>
        <dbReference type="ARBA" id="ARBA00022833"/>
    </source>
</evidence>
<feature type="domain" description="Helicase C-terminal" evidence="24">
    <location>
        <begin position="245"/>
        <end position="398"/>
    </location>
</feature>
<dbReference type="Pfam" id="PF08236">
    <property type="entry name" value="SRI"/>
    <property type="match status" value="1"/>
</dbReference>
<feature type="region of interest" description="Disordered" evidence="22">
    <location>
        <begin position="464"/>
        <end position="498"/>
    </location>
</feature>
<dbReference type="Gene3D" id="3.40.50.300">
    <property type="entry name" value="P-loop containing nucleotide triphosphate hydrolases"/>
    <property type="match status" value="2"/>
</dbReference>
<feature type="region of interest" description="Disordered" evidence="22">
    <location>
        <begin position="739"/>
        <end position="791"/>
    </location>
</feature>
<dbReference type="Proteomes" id="UP000789390">
    <property type="component" value="Unassembled WGS sequence"/>
</dbReference>
<dbReference type="GO" id="GO:0003677">
    <property type="term" value="F:DNA binding"/>
    <property type="evidence" value="ECO:0007669"/>
    <property type="project" value="UniProtKB-KW"/>
</dbReference>
<dbReference type="GO" id="GO:0005737">
    <property type="term" value="C:cytoplasm"/>
    <property type="evidence" value="ECO:0007669"/>
    <property type="project" value="TreeGrafter"/>
</dbReference>
<dbReference type="GO" id="GO:0005524">
    <property type="term" value="F:ATP binding"/>
    <property type="evidence" value="ECO:0007669"/>
    <property type="project" value="UniProtKB-KW"/>
</dbReference>
<evidence type="ECO:0000259" key="23">
    <source>
        <dbReference type="PROSITE" id="PS51192"/>
    </source>
</evidence>
<evidence type="ECO:0000256" key="15">
    <source>
        <dbReference type="ARBA" id="ARBA00023204"/>
    </source>
</evidence>
<dbReference type="InterPro" id="IPR001650">
    <property type="entry name" value="Helicase_C-like"/>
</dbReference>
<keyword evidence="17 21" id="KW-0539">Nucleus</keyword>
<evidence type="ECO:0000256" key="7">
    <source>
        <dbReference type="ARBA" id="ARBA00022723"/>
    </source>
</evidence>
<dbReference type="GO" id="GO:0005654">
    <property type="term" value="C:nucleoplasm"/>
    <property type="evidence" value="ECO:0007669"/>
    <property type="project" value="UniProtKB-SubCell"/>
</dbReference>
<gene>
    <name evidence="25" type="ORF">DGAL_LOCUS4127</name>
</gene>
<evidence type="ECO:0000256" key="16">
    <source>
        <dbReference type="ARBA" id="ARBA00023235"/>
    </source>
</evidence>
<keyword evidence="10 21" id="KW-0378">Hydrolase</keyword>
<evidence type="ECO:0000256" key="20">
    <source>
        <dbReference type="ARBA" id="ARBA00049360"/>
    </source>
</evidence>
<dbReference type="EMBL" id="CAKKLH010000068">
    <property type="protein sequence ID" value="CAH0101776.1"/>
    <property type="molecule type" value="Genomic_DNA"/>
</dbReference>
<name>A0A8J2RFB2_9CRUS</name>
<evidence type="ECO:0000256" key="17">
    <source>
        <dbReference type="ARBA" id="ARBA00023242"/>
    </source>
</evidence>
<feature type="compositionally biased region" description="Basic and acidic residues" evidence="22">
    <location>
        <begin position="837"/>
        <end position="852"/>
    </location>
</feature>
<sequence length="998" mass="111147">MGNDTLETVLKTLEEKFGHTDFKSTLQKDAVLAVVKGSGDVFVSMPTGSGKSLCYQLPAVIKEKCVAIVVSPLLALITDQIDHLMKRKIIAETINSKQLVADRNRVCNDLKTKCPNTQLLYITPEQAATSSFQEILAHLHKHNQISYFVVDEAHCVSQWGHDFRPDYLKLGKLRKQYMDVPCIALTATATAQVEKDIFEQLSLKSPVARFKTSCFRSNLFYDVVFQNTSVDPETDLSLYASEWLGDDWETQPLKTRPCGIVYCRTRDATEVLADTLTKKGIPTKAYHAGLKDKERAAVQDEWMSGKIPVITATISFGMGVDKASVRFVAHWCVPQNVAGYYQESGRAGRDGELSGCRIFYSRKDHKAVSFLLKQDMDKKAKKGKKYEKQTQQNMKNFEAMVSYCLTPQCRHAVFSAYFGDQPPDCNKKCDFCLDPKITEDKLQAFQSSDVNKVPSLNLFDDDSDLYGGGRRGQEKEADYYRKTKEEGGPKKDKNSLLSKQFSLRRGSGGSDETPTVTPEELEAIRKSKLKAAESTSIKIAGLKITSRESFFKLLQEALWKNYTQARKVEPDLENLSEEDILLRARDIEYGVFSATTVITIYRRKMTLLTTEIKKSTDKFNLYVHVMETSTPAVSGISSDIETENTKSDFVKASDMVFATPVTTVEENPVKLEDLSIQAPASPVGSSLFGKKRVSRLVTSEHGLVSASTLLSTPPKPVNSDTDLIARAKEVEARLSTQLSFMSKSSGADSAAKSITSTSDSDHSSKARNGSSKESSKSSSKPSSYKSSKRLLENQTSLDRFFTSKRQRLESQPDNSQRDTIAAFSETGKLVGHSTSETSKKEKSDHRPEKPIKTESTSIKTEKSKSSSRSSRSEEKVKSSSKDGQKMNSSLITPVKKADKSRGSSSSGEKMKRTSPDKTKSSPDKSKQDIANLVIQCLMPHYSEKKISSRDLFKALARHLSHVVRSLTPPLTGEVDVKEFIEKFFQQRGGKINSEEDFK</sequence>
<comment type="catalytic activity">
    <reaction evidence="20 21">
        <text>ATP + H2O = ADP + phosphate + H(+)</text>
        <dbReference type="Rhea" id="RHEA:13065"/>
        <dbReference type="ChEBI" id="CHEBI:15377"/>
        <dbReference type="ChEBI" id="CHEBI:15378"/>
        <dbReference type="ChEBI" id="CHEBI:30616"/>
        <dbReference type="ChEBI" id="CHEBI:43474"/>
        <dbReference type="ChEBI" id="CHEBI:456216"/>
    </reaction>
</comment>
<dbReference type="Pfam" id="PF00270">
    <property type="entry name" value="DEAD"/>
    <property type="match status" value="1"/>
</dbReference>
<feature type="region of interest" description="Disordered" evidence="22">
    <location>
        <begin position="824"/>
        <end position="927"/>
    </location>
</feature>
<dbReference type="InterPro" id="IPR002464">
    <property type="entry name" value="DNA/RNA_helicase_DEAH_CS"/>
</dbReference>
<dbReference type="EC" id="5.6.2.4" evidence="21"/>
<comment type="caution">
    <text evidence="25">The sequence shown here is derived from an EMBL/GenBank/DDBJ whole genome shotgun (WGS) entry which is preliminary data.</text>
</comment>
<dbReference type="OrthoDB" id="10261556at2759"/>
<feature type="domain" description="Helicase ATP-binding" evidence="23">
    <location>
        <begin position="32"/>
        <end position="207"/>
    </location>
</feature>
<evidence type="ECO:0000256" key="9">
    <source>
        <dbReference type="ARBA" id="ARBA00022763"/>
    </source>
</evidence>
<dbReference type="PROSITE" id="PS00690">
    <property type="entry name" value="DEAH_ATP_HELICASE"/>
    <property type="match status" value="1"/>
</dbReference>
<dbReference type="PROSITE" id="PS51192">
    <property type="entry name" value="HELICASE_ATP_BIND_1"/>
    <property type="match status" value="1"/>
</dbReference>
<organism evidence="25 26">
    <name type="scientific">Daphnia galeata</name>
    <dbReference type="NCBI Taxonomy" id="27404"/>
    <lineage>
        <taxon>Eukaryota</taxon>
        <taxon>Metazoa</taxon>
        <taxon>Ecdysozoa</taxon>
        <taxon>Arthropoda</taxon>
        <taxon>Crustacea</taxon>
        <taxon>Branchiopoda</taxon>
        <taxon>Diplostraca</taxon>
        <taxon>Cladocera</taxon>
        <taxon>Anomopoda</taxon>
        <taxon>Daphniidae</taxon>
        <taxon>Daphnia</taxon>
    </lineage>
</organism>